<evidence type="ECO:0000313" key="2">
    <source>
        <dbReference type="EMBL" id="KAL5105585.1"/>
    </source>
</evidence>
<evidence type="ECO:0000313" key="3">
    <source>
        <dbReference type="Proteomes" id="UP001651158"/>
    </source>
</evidence>
<keyword evidence="3" id="KW-1185">Reference proteome</keyword>
<comment type="caution">
    <text evidence="1">The sequence shown here is derived from an EMBL/GenBank/DDBJ whole genome shotgun (WGS) entry which is preliminary data.</text>
</comment>
<reference evidence="1 3" key="1">
    <citation type="journal article" date="2022" name="Front. Cell. Infect. Microbiol.">
        <title>The Genomes of Two Strains of Taenia crassiceps the Animal Model for the Study of Human Cysticercosis.</title>
        <authorList>
            <person name="Bobes R.J."/>
            <person name="Estrada K."/>
            <person name="Rios-Valencia D.G."/>
            <person name="Calderon-Gallegos A."/>
            <person name="de la Torre P."/>
            <person name="Carrero J.C."/>
            <person name="Sanchez-Flores A."/>
            <person name="Laclette J.P."/>
        </authorList>
    </citation>
    <scope>NUCLEOTIDE SEQUENCE [LARGE SCALE GENOMIC DNA]</scope>
    <source>
        <strain evidence="1">WFUcys</strain>
    </source>
</reference>
<dbReference type="Proteomes" id="UP001651158">
    <property type="component" value="Unassembled WGS sequence"/>
</dbReference>
<dbReference type="EMBL" id="JAKROA010000008">
    <property type="protein sequence ID" value="KAL5105585.1"/>
    <property type="molecule type" value="Genomic_DNA"/>
</dbReference>
<evidence type="ECO:0000313" key="1">
    <source>
        <dbReference type="EMBL" id="KAL5105492.1"/>
    </source>
</evidence>
<sequence length="115" mass="12782">MLTRRDNEDALSGQPWLAFRLASWLSIGTEGGGAMRGEEMRASQTWRMTVPVCRKQRRSLNCTPNESYEVTWEDSDGGMGRKCVRVLLDGVVQMVSREGCDVVAALSSAALVLWE</sequence>
<dbReference type="EMBL" id="JAKROA010000008">
    <property type="protein sequence ID" value="KAL5105492.1"/>
    <property type="molecule type" value="Genomic_DNA"/>
</dbReference>
<gene>
    <name evidence="1" type="ORF">TcWFU_005836</name>
    <name evidence="2" type="ORF">TcWFU_009665</name>
</gene>
<name>A0ABR4Q747_9CEST</name>
<accession>A0ABR4Q747</accession>
<reference evidence="1" key="2">
    <citation type="submission" date="2024-12" db="EMBL/GenBank/DDBJ databases">
        <authorList>
            <person name="Estrada K."/>
            <person name="Bobes R.J."/>
            <person name="Sanchez-Flores A."/>
            <person name="Laclette J.P."/>
        </authorList>
    </citation>
    <scope>NUCLEOTIDE SEQUENCE</scope>
    <source>
        <strain evidence="1">WFUcys</strain>
        <tissue evidence="1">Peritoneal cavity of infected mice</tissue>
    </source>
</reference>
<proteinExistence type="predicted"/>
<protein>
    <submittedName>
        <fullName evidence="1">Uncharacterized protein</fullName>
    </submittedName>
</protein>
<organism evidence="1 3">
    <name type="scientific">Taenia crassiceps</name>
    <dbReference type="NCBI Taxonomy" id="6207"/>
    <lineage>
        <taxon>Eukaryota</taxon>
        <taxon>Metazoa</taxon>
        <taxon>Spiralia</taxon>
        <taxon>Lophotrochozoa</taxon>
        <taxon>Platyhelminthes</taxon>
        <taxon>Cestoda</taxon>
        <taxon>Eucestoda</taxon>
        <taxon>Cyclophyllidea</taxon>
        <taxon>Taeniidae</taxon>
        <taxon>Taenia</taxon>
    </lineage>
</organism>